<keyword evidence="12" id="KW-1185">Reference proteome</keyword>
<dbReference type="InterPro" id="IPR010259">
    <property type="entry name" value="S8pro/Inhibitor_I9"/>
</dbReference>
<dbReference type="PANTHER" id="PTHR43806:SF58">
    <property type="entry name" value="ALKALINE PROTEASE 1-RELATED"/>
    <property type="match status" value="1"/>
</dbReference>
<organism evidence="11 12">
    <name type="scientific">Diaporthe vaccinii</name>
    <dbReference type="NCBI Taxonomy" id="105482"/>
    <lineage>
        <taxon>Eukaryota</taxon>
        <taxon>Fungi</taxon>
        <taxon>Dikarya</taxon>
        <taxon>Ascomycota</taxon>
        <taxon>Pezizomycotina</taxon>
        <taxon>Sordariomycetes</taxon>
        <taxon>Sordariomycetidae</taxon>
        <taxon>Diaporthales</taxon>
        <taxon>Diaporthaceae</taxon>
        <taxon>Diaporthe</taxon>
        <taxon>Diaporthe eres species complex</taxon>
    </lineage>
</organism>
<dbReference type="PROSITE" id="PS00138">
    <property type="entry name" value="SUBTILASE_SER"/>
    <property type="match status" value="1"/>
</dbReference>
<feature type="domain" description="Inhibitor I9" evidence="10">
    <location>
        <begin position="49"/>
        <end position="98"/>
    </location>
</feature>
<feature type="signal peptide" evidence="8">
    <location>
        <begin position="1"/>
        <end position="19"/>
    </location>
</feature>
<evidence type="ECO:0000259" key="10">
    <source>
        <dbReference type="Pfam" id="PF05922"/>
    </source>
</evidence>
<dbReference type="Pfam" id="PF00082">
    <property type="entry name" value="Peptidase_S8"/>
    <property type="match status" value="1"/>
</dbReference>
<dbReference type="InterPro" id="IPR022398">
    <property type="entry name" value="Peptidase_S8_His-AS"/>
</dbReference>
<feature type="chain" id="PRO_5047365118" evidence="8">
    <location>
        <begin position="20"/>
        <end position="391"/>
    </location>
</feature>
<comment type="similarity">
    <text evidence="1 6 7">Belongs to the peptidase S8 family.</text>
</comment>
<dbReference type="InterPro" id="IPR036852">
    <property type="entry name" value="Peptidase_S8/S53_dom_sf"/>
</dbReference>
<sequence>MHFHRILALAAAIAAPAAALAPLYEGRDPGATLIPGKFVVKLKNDISTDTASEVESLMDEVDYFYNLTSFKGLAGKLDDAALESVRAHPGVDYVERDVLLPACNYVSQHGAPWGLGRISHKGLRSFTDNTTYVYEASAGEGVCAYVLDTGVLVDHEEFGGRAEFLANFAGGEDVGSHGTHVAGIISGATYGVAKKVRLYSVKVLHEQGGTLSDVLEGMEFVANDSQTRHCPNGTVANMSLGVPFSEAVNDLARDLLLTAGVFVVVSAGNYNSNASHISPGSEPSLCTVGATNNQNRMAWFSNHGSVVDILAPGVDILSAWNTSTTASKFIGGTSMAAPHIAGLAACLLASEHKDPKTLCDYMAKTASPVITDPEDKNDTVNLLAFNGNPKG</sequence>
<dbReference type="PROSITE" id="PS51892">
    <property type="entry name" value="SUBTILASE"/>
    <property type="match status" value="1"/>
</dbReference>
<evidence type="ECO:0000313" key="11">
    <source>
        <dbReference type="EMBL" id="KAL2293346.1"/>
    </source>
</evidence>
<dbReference type="InterPro" id="IPR000209">
    <property type="entry name" value="Peptidase_S8/S53_dom"/>
</dbReference>
<dbReference type="PRINTS" id="PR00723">
    <property type="entry name" value="SUBTILISIN"/>
</dbReference>
<feature type="domain" description="Peptidase S8/S53" evidence="9">
    <location>
        <begin position="141"/>
        <end position="366"/>
    </location>
</feature>
<evidence type="ECO:0000313" key="12">
    <source>
        <dbReference type="Proteomes" id="UP001600888"/>
    </source>
</evidence>
<evidence type="ECO:0000256" key="4">
    <source>
        <dbReference type="ARBA" id="ARBA00022801"/>
    </source>
</evidence>
<dbReference type="InterPro" id="IPR034193">
    <property type="entry name" value="PCSK9_ProteinaseK-like"/>
</dbReference>
<dbReference type="PANTHER" id="PTHR43806">
    <property type="entry name" value="PEPTIDASE S8"/>
    <property type="match status" value="1"/>
</dbReference>
<keyword evidence="3 8" id="KW-0732">Signal</keyword>
<dbReference type="Gene3D" id="3.30.70.80">
    <property type="entry name" value="Peptidase S8 propeptide/proteinase inhibitor I9"/>
    <property type="match status" value="1"/>
</dbReference>
<dbReference type="InterPro" id="IPR050131">
    <property type="entry name" value="Peptidase_S8_subtilisin-like"/>
</dbReference>
<dbReference type="SUPFAM" id="SSF54897">
    <property type="entry name" value="Protease propeptides/inhibitors"/>
    <property type="match status" value="1"/>
</dbReference>
<evidence type="ECO:0000256" key="6">
    <source>
        <dbReference type="PROSITE-ProRule" id="PRU01240"/>
    </source>
</evidence>
<dbReference type="InterPro" id="IPR037045">
    <property type="entry name" value="S8pro/Inhibitor_I9_sf"/>
</dbReference>
<keyword evidence="5 6" id="KW-0720">Serine protease</keyword>
<dbReference type="EMBL" id="JBAWTH010000001">
    <property type="protein sequence ID" value="KAL2293346.1"/>
    <property type="molecule type" value="Genomic_DNA"/>
</dbReference>
<evidence type="ECO:0000256" key="3">
    <source>
        <dbReference type="ARBA" id="ARBA00022729"/>
    </source>
</evidence>
<dbReference type="InterPro" id="IPR023828">
    <property type="entry name" value="Peptidase_S8_Ser-AS"/>
</dbReference>
<dbReference type="PROSITE" id="PS00137">
    <property type="entry name" value="SUBTILASE_HIS"/>
    <property type="match status" value="1"/>
</dbReference>
<dbReference type="Proteomes" id="UP001600888">
    <property type="component" value="Unassembled WGS sequence"/>
</dbReference>
<feature type="active site" description="Charge relay system" evidence="6">
    <location>
        <position position="148"/>
    </location>
</feature>
<dbReference type="SUPFAM" id="SSF52743">
    <property type="entry name" value="Subtilisin-like"/>
    <property type="match status" value="1"/>
</dbReference>
<protein>
    <submittedName>
        <fullName evidence="11">Uncharacterized protein</fullName>
    </submittedName>
</protein>
<keyword evidence="4 6" id="KW-0378">Hydrolase</keyword>
<proteinExistence type="inferred from homology"/>
<dbReference type="Pfam" id="PF05922">
    <property type="entry name" value="Inhibitor_I9"/>
    <property type="match status" value="1"/>
</dbReference>
<evidence type="ECO:0000256" key="7">
    <source>
        <dbReference type="RuleBase" id="RU003355"/>
    </source>
</evidence>
<dbReference type="PROSITE" id="PS00136">
    <property type="entry name" value="SUBTILASE_ASP"/>
    <property type="match status" value="1"/>
</dbReference>
<evidence type="ECO:0000256" key="5">
    <source>
        <dbReference type="ARBA" id="ARBA00022825"/>
    </source>
</evidence>
<keyword evidence="2 6" id="KW-0645">Protease</keyword>
<reference evidence="11 12" key="1">
    <citation type="submission" date="2024-03" db="EMBL/GenBank/DDBJ databases">
        <title>A high-quality draft genome sequence of Diaporthe vaccinii, a causative agent of upright dieback and viscid rot disease in cranberry plants.</title>
        <authorList>
            <person name="Sarrasin M."/>
            <person name="Lang B.F."/>
            <person name="Burger G."/>
        </authorList>
    </citation>
    <scope>NUCLEOTIDE SEQUENCE [LARGE SCALE GENOMIC DNA]</scope>
    <source>
        <strain evidence="11 12">IS7</strain>
    </source>
</reference>
<feature type="active site" description="Charge relay system" evidence="6">
    <location>
        <position position="177"/>
    </location>
</feature>
<dbReference type="CDD" id="cd04077">
    <property type="entry name" value="Peptidases_S8_PCSK9_ProteinaseK_like"/>
    <property type="match status" value="1"/>
</dbReference>
<evidence type="ECO:0000256" key="8">
    <source>
        <dbReference type="SAM" id="SignalP"/>
    </source>
</evidence>
<accession>A0ABR4FF75</accession>
<dbReference type="InterPro" id="IPR015500">
    <property type="entry name" value="Peptidase_S8_subtilisin-rel"/>
</dbReference>
<evidence type="ECO:0000259" key="9">
    <source>
        <dbReference type="Pfam" id="PF00082"/>
    </source>
</evidence>
<dbReference type="InterPro" id="IPR023827">
    <property type="entry name" value="Peptidase_S8_Asp-AS"/>
</dbReference>
<dbReference type="Gene3D" id="3.40.50.200">
    <property type="entry name" value="Peptidase S8/S53 domain"/>
    <property type="match status" value="1"/>
</dbReference>
<comment type="caution">
    <text evidence="11">The sequence shown here is derived from an EMBL/GenBank/DDBJ whole genome shotgun (WGS) entry which is preliminary data.</text>
</comment>
<evidence type="ECO:0000256" key="1">
    <source>
        <dbReference type="ARBA" id="ARBA00011073"/>
    </source>
</evidence>
<evidence type="ECO:0000256" key="2">
    <source>
        <dbReference type="ARBA" id="ARBA00022670"/>
    </source>
</evidence>
<gene>
    <name evidence="11" type="ORF">FJTKL_05273</name>
</gene>
<name>A0ABR4FF75_9PEZI</name>
<feature type="active site" description="Charge relay system" evidence="6">
    <location>
        <position position="334"/>
    </location>
</feature>